<feature type="non-terminal residue" evidence="2">
    <location>
        <position position="238"/>
    </location>
</feature>
<sequence>MNQHPLRQKGYPERPWGAISTDFLTHLPPSSGLTTVLVVVDMLTKMAHFIPCRTLPMAHTTARLFLQHVFRLHGLPDRAVSDRGVQFTAQFWKSLMTALQVQVCLSSAHHPETDGGMEKIIGILGQYLRCFVNQRQNDWADYLAVAEFAFNNSQHTSTQMTPFYANVGYHPQFFPLTPSDSPQLVRQQLIQAKEDYKRFADCSRRATPPLAVGDRVWLSTKHLLADCPIKKLDHRFIG</sequence>
<protein>
    <submittedName>
        <fullName evidence="2">Tf2-1</fullName>
    </submittedName>
</protein>
<dbReference type="InterPro" id="IPR001584">
    <property type="entry name" value="Integrase_cat-core"/>
</dbReference>
<dbReference type="InterPro" id="IPR036397">
    <property type="entry name" value="RNaseH_sf"/>
</dbReference>
<proteinExistence type="predicted"/>
<evidence type="ECO:0000313" key="2">
    <source>
        <dbReference type="EMBL" id="ETE59275.1"/>
    </source>
</evidence>
<dbReference type="OrthoDB" id="9046595at2759"/>
<dbReference type="FunFam" id="3.30.420.10:FF:000032">
    <property type="entry name" value="Retrovirus-related Pol polyprotein from transposon 297-like Protein"/>
    <property type="match status" value="1"/>
</dbReference>
<organism evidence="2 3">
    <name type="scientific">Ophiophagus hannah</name>
    <name type="common">King cobra</name>
    <name type="synonym">Naja hannah</name>
    <dbReference type="NCBI Taxonomy" id="8665"/>
    <lineage>
        <taxon>Eukaryota</taxon>
        <taxon>Metazoa</taxon>
        <taxon>Chordata</taxon>
        <taxon>Craniata</taxon>
        <taxon>Vertebrata</taxon>
        <taxon>Euteleostomi</taxon>
        <taxon>Lepidosauria</taxon>
        <taxon>Squamata</taxon>
        <taxon>Bifurcata</taxon>
        <taxon>Unidentata</taxon>
        <taxon>Episquamata</taxon>
        <taxon>Toxicofera</taxon>
        <taxon>Serpentes</taxon>
        <taxon>Colubroidea</taxon>
        <taxon>Elapidae</taxon>
        <taxon>Elapinae</taxon>
        <taxon>Ophiophagus</taxon>
    </lineage>
</organism>
<dbReference type="Proteomes" id="UP000018936">
    <property type="component" value="Unassembled WGS sequence"/>
</dbReference>
<dbReference type="InterPro" id="IPR050951">
    <property type="entry name" value="Retrovirus_Pol_polyprotein"/>
</dbReference>
<dbReference type="PANTHER" id="PTHR37984">
    <property type="entry name" value="PROTEIN CBG26694"/>
    <property type="match status" value="1"/>
</dbReference>
<accession>V8NB08</accession>
<dbReference type="InterPro" id="IPR012337">
    <property type="entry name" value="RNaseH-like_sf"/>
</dbReference>
<dbReference type="PROSITE" id="PS50994">
    <property type="entry name" value="INTEGRASE"/>
    <property type="match status" value="1"/>
</dbReference>
<name>V8NB08_OPHHA</name>
<gene>
    <name evidence="2" type="primary">Tf2-1</name>
    <name evidence="2" type="ORF">L345_14996</name>
</gene>
<dbReference type="Gene3D" id="3.30.420.10">
    <property type="entry name" value="Ribonuclease H-like superfamily/Ribonuclease H"/>
    <property type="match status" value="1"/>
</dbReference>
<feature type="domain" description="Integrase catalytic" evidence="1">
    <location>
        <begin position="11"/>
        <end position="170"/>
    </location>
</feature>
<dbReference type="GO" id="GO:0003676">
    <property type="term" value="F:nucleic acid binding"/>
    <property type="evidence" value="ECO:0007669"/>
    <property type="project" value="InterPro"/>
</dbReference>
<dbReference type="AlphaFoldDB" id="V8NB08"/>
<dbReference type="GO" id="GO:0015074">
    <property type="term" value="P:DNA integration"/>
    <property type="evidence" value="ECO:0007669"/>
    <property type="project" value="InterPro"/>
</dbReference>
<dbReference type="EMBL" id="AZIM01005710">
    <property type="protein sequence ID" value="ETE59275.1"/>
    <property type="molecule type" value="Genomic_DNA"/>
</dbReference>
<reference evidence="2 3" key="1">
    <citation type="journal article" date="2013" name="Proc. Natl. Acad. Sci. U.S.A.">
        <title>The king cobra genome reveals dynamic gene evolution and adaptation in the snake venom system.</title>
        <authorList>
            <person name="Vonk F.J."/>
            <person name="Casewell N.R."/>
            <person name="Henkel C.V."/>
            <person name="Heimberg A.M."/>
            <person name="Jansen H.J."/>
            <person name="McCleary R.J."/>
            <person name="Kerkkamp H.M."/>
            <person name="Vos R.A."/>
            <person name="Guerreiro I."/>
            <person name="Calvete J.J."/>
            <person name="Wuster W."/>
            <person name="Woods A.E."/>
            <person name="Logan J.M."/>
            <person name="Harrison R.A."/>
            <person name="Castoe T.A."/>
            <person name="de Koning A.P."/>
            <person name="Pollock D.D."/>
            <person name="Yandell M."/>
            <person name="Calderon D."/>
            <person name="Renjifo C."/>
            <person name="Currier R.B."/>
            <person name="Salgado D."/>
            <person name="Pla D."/>
            <person name="Sanz L."/>
            <person name="Hyder A.S."/>
            <person name="Ribeiro J.M."/>
            <person name="Arntzen J.W."/>
            <person name="van den Thillart G.E."/>
            <person name="Boetzer M."/>
            <person name="Pirovano W."/>
            <person name="Dirks R.P."/>
            <person name="Spaink H.P."/>
            <person name="Duboule D."/>
            <person name="McGlinn E."/>
            <person name="Kini R.M."/>
            <person name="Richardson M.K."/>
        </authorList>
    </citation>
    <scope>NUCLEOTIDE SEQUENCE</scope>
    <source>
        <tissue evidence="2">Blood</tissue>
    </source>
</reference>
<evidence type="ECO:0000313" key="3">
    <source>
        <dbReference type="Proteomes" id="UP000018936"/>
    </source>
</evidence>
<evidence type="ECO:0000259" key="1">
    <source>
        <dbReference type="PROSITE" id="PS50994"/>
    </source>
</evidence>
<dbReference type="PANTHER" id="PTHR37984:SF15">
    <property type="entry name" value="INTEGRASE CATALYTIC DOMAIN-CONTAINING PROTEIN"/>
    <property type="match status" value="1"/>
</dbReference>
<keyword evidence="3" id="KW-1185">Reference proteome</keyword>
<feature type="non-terminal residue" evidence="2">
    <location>
        <position position="1"/>
    </location>
</feature>
<dbReference type="SUPFAM" id="SSF53098">
    <property type="entry name" value="Ribonuclease H-like"/>
    <property type="match status" value="1"/>
</dbReference>
<comment type="caution">
    <text evidence="2">The sequence shown here is derived from an EMBL/GenBank/DDBJ whole genome shotgun (WGS) entry which is preliminary data.</text>
</comment>
<dbReference type="Pfam" id="PF00665">
    <property type="entry name" value="rve"/>
    <property type="match status" value="1"/>
</dbReference>